<keyword evidence="2" id="KW-1185">Reference proteome</keyword>
<proteinExistence type="predicted"/>
<reference evidence="1 2" key="2">
    <citation type="submission" date="2007-06" db="EMBL/GenBank/DDBJ databases">
        <title>Draft genome sequence of Pseudoflavonifractor capillosus ATCC 29799.</title>
        <authorList>
            <person name="Sudarsanam P."/>
            <person name="Ley R."/>
            <person name="Guruge J."/>
            <person name="Turnbaugh P.J."/>
            <person name="Mahowald M."/>
            <person name="Liep D."/>
            <person name="Gordon J."/>
        </authorList>
    </citation>
    <scope>NUCLEOTIDE SEQUENCE [LARGE SCALE GENOMIC DNA]</scope>
    <source>
        <strain evidence="1 2">ATCC 29799</strain>
    </source>
</reference>
<protein>
    <submittedName>
        <fullName evidence="1">Uncharacterized protein</fullName>
    </submittedName>
</protein>
<sequence>MYAAPLEIVNSLGKDKIFFHFPVVSLLLQLFFAKISEVSRPSLAFSENCVIIFVKYFYKTVIL</sequence>
<gene>
    <name evidence="1" type="ORF">BACCAP_01503</name>
</gene>
<reference evidence="1 2" key="1">
    <citation type="submission" date="2007-04" db="EMBL/GenBank/DDBJ databases">
        <authorList>
            <person name="Fulton L."/>
            <person name="Clifton S."/>
            <person name="Fulton B."/>
            <person name="Xu J."/>
            <person name="Minx P."/>
            <person name="Pepin K.H."/>
            <person name="Johnson M."/>
            <person name="Thiruvilangam P."/>
            <person name="Bhonagiri V."/>
            <person name="Nash W.E."/>
            <person name="Mardis E.R."/>
            <person name="Wilson R.K."/>
        </authorList>
    </citation>
    <scope>NUCLEOTIDE SEQUENCE [LARGE SCALE GENOMIC DNA]</scope>
    <source>
        <strain evidence="1 2">ATCC 29799</strain>
    </source>
</reference>
<dbReference type="AlphaFoldDB" id="A6NTH4"/>
<evidence type="ECO:0000313" key="2">
    <source>
        <dbReference type="Proteomes" id="UP000003639"/>
    </source>
</evidence>
<dbReference type="Proteomes" id="UP000003639">
    <property type="component" value="Unassembled WGS sequence"/>
</dbReference>
<comment type="caution">
    <text evidence="1">The sequence shown here is derived from an EMBL/GenBank/DDBJ whole genome shotgun (WGS) entry which is preliminary data.</text>
</comment>
<organism evidence="1 2">
    <name type="scientific">Pseudoflavonifractor capillosus ATCC 29799</name>
    <dbReference type="NCBI Taxonomy" id="411467"/>
    <lineage>
        <taxon>Bacteria</taxon>
        <taxon>Bacillati</taxon>
        <taxon>Bacillota</taxon>
        <taxon>Clostridia</taxon>
        <taxon>Eubacteriales</taxon>
        <taxon>Oscillospiraceae</taxon>
        <taxon>Pseudoflavonifractor</taxon>
    </lineage>
</organism>
<dbReference type="STRING" id="411467.BACCAP_01503"/>
<evidence type="ECO:0000313" key="1">
    <source>
        <dbReference type="EMBL" id="EDN00737.1"/>
    </source>
</evidence>
<accession>A6NTH4</accession>
<dbReference type="EMBL" id="AAXG02000010">
    <property type="protein sequence ID" value="EDN00737.1"/>
    <property type="molecule type" value="Genomic_DNA"/>
</dbReference>
<name>A6NTH4_9FIRM</name>